<comment type="similarity">
    <text evidence="3">Belongs to the HIPP family.</text>
</comment>
<feature type="domain" description="HMA" evidence="4">
    <location>
        <begin position="15"/>
        <end position="79"/>
    </location>
</feature>
<dbReference type="PANTHER" id="PTHR46195:SF12">
    <property type="entry name" value="HEAVY METAL-ASSOCIATED ISOPRENYLATED PLANT PROTEIN 4"/>
    <property type="match status" value="1"/>
</dbReference>
<sequence>MGGETKVEETKVVELKTAVYKVHVHCGQCARDIETQFTEFHGVQEVKLDAGSGKVTVRGVGFDEEKLRVKVSKGCRRNVEYIPPPPPPKEIITEVKSTKEEIKIITVKVPLHCPDCAVMVREILLEHKHIYAAKTDLGKNTCVIEGVIEEKKLTKYIYQRTRKHCVIDKVETTVRIVEETVVVKKKKEEVVEKVVEEVAEVIEKIKEVVAPYFLPCTHPHFADYSHPSHRCGGDSFSPCGGGGGYGRDRWCSPGKTGPQTAPERAPGILGWGVPRSLTDDYLEELKGEFFIISFVIIGWSLAVRALKKKEHWAYVWAS</sequence>
<protein>
    <recommendedName>
        <fullName evidence="4">HMA domain-containing protein</fullName>
    </recommendedName>
</protein>
<keyword evidence="1" id="KW-0479">Metal-binding</keyword>
<keyword evidence="2" id="KW-0449">Lipoprotein</keyword>
<dbReference type="GO" id="GO:0046872">
    <property type="term" value="F:metal ion binding"/>
    <property type="evidence" value="ECO:0007669"/>
    <property type="project" value="UniProtKB-KW"/>
</dbReference>
<dbReference type="OMA" id="LHCPQCA"/>
<dbReference type="eggNOG" id="KOG1603">
    <property type="taxonomic scope" value="Eukaryota"/>
</dbReference>
<evidence type="ECO:0000256" key="3">
    <source>
        <dbReference type="ARBA" id="ARBA00024045"/>
    </source>
</evidence>
<dbReference type="InterPro" id="IPR044577">
    <property type="entry name" value="HIPP4/7/8/17/18/19"/>
</dbReference>
<dbReference type="InterPro" id="IPR006121">
    <property type="entry name" value="HMA_dom"/>
</dbReference>
<dbReference type="PANTHER" id="PTHR46195">
    <property type="entry name" value="HEAVY METAL-ASSOCIATED ISOPRENYLATED PLANT PROTEIN 7"/>
    <property type="match status" value="1"/>
</dbReference>
<reference evidence="5" key="1">
    <citation type="journal article" date="2013" name="Nature">
        <title>Draft genome of the wheat A-genome progenitor Triticum urartu.</title>
        <authorList>
            <person name="Ling H.Q."/>
            <person name="Zhao S."/>
            <person name="Liu D."/>
            <person name="Wang J."/>
            <person name="Sun H."/>
            <person name="Zhang C."/>
            <person name="Fan H."/>
            <person name="Li D."/>
            <person name="Dong L."/>
            <person name="Tao Y."/>
            <person name="Gao C."/>
            <person name="Wu H."/>
            <person name="Li Y."/>
            <person name="Cui Y."/>
            <person name="Guo X."/>
            <person name="Zheng S."/>
            <person name="Wang B."/>
            <person name="Yu K."/>
            <person name="Liang Q."/>
            <person name="Yang W."/>
            <person name="Lou X."/>
            <person name="Chen J."/>
            <person name="Feng M."/>
            <person name="Jian J."/>
            <person name="Zhang X."/>
            <person name="Luo G."/>
            <person name="Jiang Y."/>
            <person name="Liu J."/>
            <person name="Wang Z."/>
            <person name="Sha Y."/>
            <person name="Zhang B."/>
            <person name="Wu H."/>
            <person name="Tang D."/>
            <person name="Shen Q."/>
            <person name="Xue P."/>
            <person name="Zou S."/>
            <person name="Wang X."/>
            <person name="Liu X."/>
            <person name="Wang F."/>
            <person name="Yang Y."/>
            <person name="An X."/>
            <person name="Dong Z."/>
            <person name="Zhang K."/>
            <person name="Zhang X."/>
            <person name="Luo M.C."/>
            <person name="Dvorak J."/>
            <person name="Tong Y."/>
            <person name="Wang J."/>
            <person name="Yang H."/>
            <person name="Li Z."/>
            <person name="Wang D."/>
            <person name="Zhang A."/>
            <person name="Wang J."/>
        </authorList>
    </citation>
    <scope>NUCLEOTIDE SEQUENCE</scope>
</reference>
<evidence type="ECO:0000259" key="4">
    <source>
        <dbReference type="PROSITE" id="PS50846"/>
    </source>
</evidence>
<dbReference type="Gene3D" id="3.30.70.100">
    <property type="match status" value="2"/>
</dbReference>
<dbReference type="AlphaFoldDB" id="M7ZPV5"/>
<evidence type="ECO:0000256" key="1">
    <source>
        <dbReference type="ARBA" id="ARBA00022723"/>
    </source>
</evidence>
<dbReference type="InterPro" id="IPR036163">
    <property type="entry name" value="HMA_dom_sf"/>
</dbReference>
<dbReference type="EMBL" id="KD092748">
    <property type="protein sequence ID" value="EMS61676.1"/>
    <property type="molecule type" value="Genomic_DNA"/>
</dbReference>
<dbReference type="STRING" id="4572.M7ZPV5"/>
<evidence type="ECO:0000313" key="5">
    <source>
        <dbReference type="EMBL" id="EMS61676.1"/>
    </source>
</evidence>
<organism evidence="5">
    <name type="scientific">Triticum urartu</name>
    <name type="common">Red wild einkorn</name>
    <name type="synonym">Crithodium urartu</name>
    <dbReference type="NCBI Taxonomy" id="4572"/>
    <lineage>
        <taxon>Eukaryota</taxon>
        <taxon>Viridiplantae</taxon>
        <taxon>Streptophyta</taxon>
        <taxon>Embryophyta</taxon>
        <taxon>Tracheophyta</taxon>
        <taxon>Spermatophyta</taxon>
        <taxon>Magnoliopsida</taxon>
        <taxon>Liliopsida</taxon>
        <taxon>Poales</taxon>
        <taxon>Poaceae</taxon>
        <taxon>BOP clade</taxon>
        <taxon>Pooideae</taxon>
        <taxon>Triticodae</taxon>
        <taxon>Triticeae</taxon>
        <taxon>Triticinae</taxon>
        <taxon>Triticum</taxon>
    </lineage>
</organism>
<dbReference type="CDD" id="cd00371">
    <property type="entry name" value="HMA"/>
    <property type="match status" value="1"/>
</dbReference>
<keyword evidence="2" id="KW-0636">Prenylation</keyword>
<accession>M7ZPV5</accession>
<name>M7ZPV5_TRIUA</name>
<evidence type="ECO:0000256" key="2">
    <source>
        <dbReference type="ARBA" id="ARBA00023289"/>
    </source>
</evidence>
<dbReference type="PROSITE" id="PS50846">
    <property type="entry name" value="HMA_2"/>
    <property type="match status" value="1"/>
</dbReference>
<dbReference type="SUPFAM" id="SSF55008">
    <property type="entry name" value="HMA, heavy metal-associated domain"/>
    <property type="match status" value="2"/>
</dbReference>
<dbReference type="Pfam" id="PF00403">
    <property type="entry name" value="HMA"/>
    <property type="match status" value="2"/>
</dbReference>
<proteinExistence type="inferred from homology"/>
<gene>
    <name evidence="5" type="ORF">TRIUR3_25336</name>
</gene>